<comment type="caution">
    <text evidence="2">The sequence shown here is derived from an EMBL/GenBank/DDBJ whole genome shotgun (WGS) entry which is preliminary data.</text>
</comment>
<dbReference type="EMBL" id="CBSX010000166">
    <property type="protein sequence ID" value="CDH06841.1"/>
    <property type="molecule type" value="Genomic_DNA"/>
</dbReference>
<sequence length="85" mass="9860">MNESIMTDSLKTALEAIDNVFDGIDRNYRENFWNNREPKQRVTKQERDTINVLNGFIPAVNKEPSSVKPVEKQRHRQSSTVTARV</sequence>
<organism evidence="2 3">
    <name type="scientific">Xenorhabdus bovienii str. oregonense</name>
    <dbReference type="NCBI Taxonomy" id="1398202"/>
    <lineage>
        <taxon>Bacteria</taxon>
        <taxon>Pseudomonadati</taxon>
        <taxon>Pseudomonadota</taxon>
        <taxon>Gammaproteobacteria</taxon>
        <taxon>Enterobacterales</taxon>
        <taxon>Morganellaceae</taxon>
        <taxon>Xenorhabdus</taxon>
    </lineage>
</organism>
<evidence type="ECO:0000313" key="2">
    <source>
        <dbReference type="EMBL" id="CDH06841.1"/>
    </source>
</evidence>
<proteinExistence type="predicted"/>
<gene>
    <name evidence="2" type="ORF">XBO1_2480018</name>
</gene>
<evidence type="ECO:0000256" key="1">
    <source>
        <dbReference type="SAM" id="MobiDB-lite"/>
    </source>
</evidence>
<dbReference type="AlphaFoldDB" id="A0A077PAV9"/>
<reference evidence="2" key="1">
    <citation type="submission" date="2013-07" db="EMBL/GenBank/DDBJ databases">
        <title>Sub-species coevolution in mutualistic symbiosis.</title>
        <authorList>
            <person name="Murfin K."/>
            <person name="Klassen J."/>
            <person name="Lee M."/>
            <person name="Forst S."/>
            <person name="Stock P."/>
            <person name="Goodrich-Blair H."/>
        </authorList>
    </citation>
    <scope>NUCLEOTIDE SEQUENCE [LARGE SCALE GENOMIC DNA]</scope>
    <source>
        <strain evidence="2">Oregonense</strain>
    </source>
</reference>
<feature type="region of interest" description="Disordered" evidence="1">
    <location>
        <begin position="62"/>
        <end position="85"/>
    </location>
</feature>
<evidence type="ECO:0000313" key="3">
    <source>
        <dbReference type="Proteomes" id="UP000028483"/>
    </source>
</evidence>
<dbReference type="HOGENOM" id="CLU_2511898_0_0_6"/>
<dbReference type="RefSeq" id="WP_155271039.1">
    <property type="nucleotide sequence ID" value="NZ_CAWLUU010000217.1"/>
</dbReference>
<accession>A0A077PAV9</accession>
<dbReference type="Proteomes" id="UP000028483">
    <property type="component" value="Unassembled WGS sequence"/>
</dbReference>
<protein>
    <submittedName>
        <fullName evidence="2">Uncharacterized protein</fullName>
    </submittedName>
</protein>
<name>A0A077PAV9_XENBV</name>